<name>A0AA35PWH3_9HYPO</name>
<comment type="caution">
    <text evidence="11">The sequence shown here is derived from an EMBL/GenBank/DDBJ whole genome shotgun (WGS) entry which is preliminary data.</text>
</comment>
<evidence type="ECO:0000256" key="1">
    <source>
        <dbReference type="ARBA" id="ARBA00001953"/>
    </source>
</evidence>
<dbReference type="InterPro" id="IPR050856">
    <property type="entry name" value="Biotin_carboxylase_complex"/>
</dbReference>
<dbReference type="InterPro" id="IPR003778">
    <property type="entry name" value="CT_A_B"/>
</dbReference>
<dbReference type="SMART" id="SM00797">
    <property type="entry name" value="AHS2"/>
    <property type="match status" value="1"/>
</dbReference>
<protein>
    <recommendedName>
        <fullName evidence="13">Urea carboxylase</fullName>
    </recommendedName>
</protein>
<dbReference type="Pfam" id="PF02682">
    <property type="entry name" value="CT_C_D"/>
    <property type="match status" value="1"/>
</dbReference>
<dbReference type="InterPro" id="IPR011764">
    <property type="entry name" value="Biotin_carboxylation_dom"/>
</dbReference>
<sequence length="1247" mass="136633">RSLTRTVVMSSPEVSLLHVRRVLIANRGEIACRCIRACKQLNITSVSIYTKSDSTSLHVSEADESAPLKGEGTSAYLDIDDILDIAKRLRIDAIIPGYGFLSENVDFARRVTEAGMVFAGPSPESISEMGLKHRARHIAVSSGLPVIPGTDLLSTENEALQSAQELDFPVMLKATGGGGGMGLQICYSPDEVSSAFANVQSRGEALFKNSGLFIEKFYPRSRHIEVQIFGNGQQVIHFGERECSIQRRHQKVIEESPSPFVEARPGLRERLTSCATRYASALNYKSAGTVEFLVDDDTGDFFFLEMNTRLQVEHGITELCYQVDLVALMLRQADYEMAGQVGIPSSELLMLQRDGPVGSAIEGRVYAEAPAKGFAPCPGLLQEVSWPTDPDFRVDTWVQSGQQVTPFYDPLLAKVIVHTNSRQMTIEKMSSLISTEVRLKGLTTNLDYINSIIKSDSFARGATLTSYLDKTFKYNPPIIEVLTPGTFTTIQDLRGRHGIGHGIPRRGPMDSISSRIANILVGNDAGTEVLEVLLSGPEVSFSSDAVISVCGAKALITIDGIEKPMWSRQLVRAGQILRVGFVSGSGCRLYLAVKGGFPDIPLTFGSKSTTPSLKFGGTQGRQLQTGDLLTISEESAEWARHSWEYTLPSDLHLSSDIKEIYVMQGPHDSDDIMTAQDREMLYSASWKIGHNSNRSGIRLTGPKPEWARKHGGAGGAHPSNYLDYGYPSPGGVNWGGDFPVIFSNDSPNIGGLICSSTVVSADLWKLGQLAPDADVKMVPVSYETAVGLAAKVDSYLLSVTQAVKQETTVSVGKGPNLNVPSCLIGGMNAVLKFVEAAGPQRPKVIYRQGGDCFILIEFGEQVPDITIIARVRLLVEKLQAQQPSLLLTPHISCLTVEFNPQTTSRETLLSSLVEIETSIELSMDMKIPCREFRLPVVMDHPAIAECIQRYMETTRSKAVYLPDNLEYLRKANGIDTRREVFNFVPKNEFLVVAVGFLSGAPMMYPLTSRGLAGQKYNPTRVSTPSGTLGLAGSILSGYPVEQPGGYMMLARTLPMWDTYGTKPGFSNQKPWIFEPFDLIKFYEVSIEEYDRLEGQFLAGKYRWDMSHSTFNLRAAYEKLHSFKADADHTAYLERQKSGLAEQVEIEKRFHEEWQAAMSHHDVMSNGETENQGGMSITSPMAAKVWKVEVKVGDVLESGTKVAVLEAMKMEVSVYASEEHGGATVASLVRQAGATVKAGEPIIAIEIV</sequence>
<evidence type="ECO:0000313" key="12">
    <source>
        <dbReference type="Proteomes" id="UP001160390"/>
    </source>
</evidence>
<evidence type="ECO:0000256" key="7">
    <source>
        <dbReference type="PROSITE-ProRule" id="PRU00409"/>
    </source>
</evidence>
<dbReference type="Gene3D" id="2.40.100.10">
    <property type="entry name" value="Cyclophilin-like"/>
    <property type="match status" value="2"/>
</dbReference>
<dbReference type="Gene3D" id="3.30.470.20">
    <property type="entry name" value="ATP-grasp fold, B domain"/>
    <property type="match status" value="1"/>
</dbReference>
<feature type="non-terminal residue" evidence="11">
    <location>
        <position position="1"/>
    </location>
</feature>
<keyword evidence="2" id="KW-0436">Ligase</keyword>
<dbReference type="Gene3D" id="2.40.50.100">
    <property type="match status" value="1"/>
</dbReference>
<dbReference type="GO" id="GO:0016874">
    <property type="term" value="F:ligase activity"/>
    <property type="evidence" value="ECO:0007669"/>
    <property type="project" value="UniProtKB-KW"/>
</dbReference>
<dbReference type="Pfam" id="PF02786">
    <property type="entry name" value="CPSase_L_D2"/>
    <property type="match status" value="1"/>
</dbReference>
<evidence type="ECO:0000256" key="6">
    <source>
        <dbReference type="ARBA" id="ARBA00023267"/>
    </source>
</evidence>
<dbReference type="SUPFAM" id="SSF51246">
    <property type="entry name" value="Rudiment single hybrid motif"/>
    <property type="match status" value="1"/>
</dbReference>
<dbReference type="PANTHER" id="PTHR18866">
    <property type="entry name" value="CARBOXYLASE:PYRUVATE/ACETYL-COA/PROPIONYL-COA CARBOXYLASE"/>
    <property type="match status" value="1"/>
</dbReference>
<accession>A0AA35PWH3</accession>
<organism evidence="11 12">
    <name type="scientific">Clonostachys chloroleuca</name>
    <dbReference type="NCBI Taxonomy" id="1926264"/>
    <lineage>
        <taxon>Eukaryota</taxon>
        <taxon>Fungi</taxon>
        <taxon>Dikarya</taxon>
        <taxon>Ascomycota</taxon>
        <taxon>Pezizomycotina</taxon>
        <taxon>Sordariomycetes</taxon>
        <taxon>Hypocreomycetidae</taxon>
        <taxon>Hypocreales</taxon>
        <taxon>Bionectriaceae</taxon>
        <taxon>Clonostachys</taxon>
    </lineage>
</organism>
<dbReference type="PROSITE" id="PS00867">
    <property type="entry name" value="CPSASE_2"/>
    <property type="match status" value="1"/>
</dbReference>
<evidence type="ECO:0000256" key="5">
    <source>
        <dbReference type="ARBA" id="ARBA00022840"/>
    </source>
</evidence>
<dbReference type="SUPFAM" id="SSF160467">
    <property type="entry name" value="PH0987 N-terminal domain-like"/>
    <property type="match status" value="1"/>
</dbReference>
<dbReference type="InterPro" id="IPR011054">
    <property type="entry name" value="Rudment_hybrid_motif"/>
</dbReference>
<dbReference type="InterPro" id="IPR005482">
    <property type="entry name" value="Biotin_COase_C"/>
</dbReference>
<dbReference type="GO" id="GO:0046872">
    <property type="term" value="F:metal ion binding"/>
    <property type="evidence" value="ECO:0007669"/>
    <property type="project" value="InterPro"/>
</dbReference>
<evidence type="ECO:0000256" key="2">
    <source>
        <dbReference type="ARBA" id="ARBA00022598"/>
    </source>
</evidence>
<dbReference type="PROSITE" id="PS50979">
    <property type="entry name" value="BC"/>
    <property type="match status" value="1"/>
</dbReference>
<dbReference type="InterPro" id="IPR005481">
    <property type="entry name" value="BC-like_N"/>
</dbReference>
<dbReference type="InterPro" id="IPR003833">
    <property type="entry name" value="CT_C_D"/>
</dbReference>
<dbReference type="PROSITE" id="PS00188">
    <property type="entry name" value="BIOTIN"/>
    <property type="match status" value="1"/>
</dbReference>
<evidence type="ECO:0000259" key="9">
    <source>
        <dbReference type="PROSITE" id="PS50975"/>
    </source>
</evidence>
<evidence type="ECO:0008006" key="13">
    <source>
        <dbReference type="Google" id="ProtNLM"/>
    </source>
</evidence>
<evidence type="ECO:0000259" key="8">
    <source>
        <dbReference type="PROSITE" id="PS50968"/>
    </source>
</evidence>
<keyword evidence="12" id="KW-1185">Reference proteome</keyword>
<dbReference type="SUPFAM" id="SSF56059">
    <property type="entry name" value="Glutathione synthetase ATP-binding domain-like"/>
    <property type="match status" value="1"/>
</dbReference>
<dbReference type="InterPro" id="IPR029000">
    <property type="entry name" value="Cyclophilin-like_dom_sf"/>
</dbReference>
<feature type="domain" description="Biotin carboxylation" evidence="10">
    <location>
        <begin position="18"/>
        <end position="473"/>
    </location>
</feature>
<dbReference type="PROSITE" id="PS50975">
    <property type="entry name" value="ATP_GRASP"/>
    <property type="match status" value="1"/>
</dbReference>
<dbReference type="SUPFAM" id="SSF50891">
    <property type="entry name" value="Cyclophilin-like"/>
    <property type="match status" value="2"/>
</dbReference>
<dbReference type="InterPro" id="IPR016185">
    <property type="entry name" value="PreATP-grasp_dom_sf"/>
</dbReference>
<dbReference type="SMART" id="SM00796">
    <property type="entry name" value="AHS1"/>
    <property type="match status" value="1"/>
</dbReference>
<dbReference type="CDD" id="cd06850">
    <property type="entry name" value="biotinyl_domain"/>
    <property type="match status" value="1"/>
</dbReference>
<dbReference type="InterPro" id="IPR000089">
    <property type="entry name" value="Biotin_lipoyl"/>
</dbReference>
<dbReference type="InterPro" id="IPR005479">
    <property type="entry name" value="CPAse_ATP-bd"/>
</dbReference>
<evidence type="ECO:0000259" key="10">
    <source>
        <dbReference type="PROSITE" id="PS50979"/>
    </source>
</evidence>
<dbReference type="SUPFAM" id="SSF51230">
    <property type="entry name" value="Single hybrid motif"/>
    <property type="match status" value="1"/>
</dbReference>
<keyword evidence="3 7" id="KW-0547">Nucleotide-binding</keyword>
<dbReference type="Pfam" id="PF02785">
    <property type="entry name" value="Biotin_carb_C"/>
    <property type="match status" value="1"/>
</dbReference>
<dbReference type="Pfam" id="PF00364">
    <property type="entry name" value="Biotin_lipoyl"/>
    <property type="match status" value="1"/>
</dbReference>
<feature type="domain" description="Lipoyl-binding" evidence="8">
    <location>
        <begin position="1169"/>
        <end position="1245"/>
    </location>
</feature>
<feature type="domain" description="ATP-grasp" evidence="9">
    <location>
        <begin position="136"/>
        <end position="334"/>
    </location>
</feature>
<dbReference type="InterPro" id="IPR011761">
    <property type="entry name" value="ATP-grasp"/>
</dbReference>
<dbReference type="PANTHER" id="PTHR18866:SF128">
    <property type="entry name" value="UREA AMIDOLYASE"/>
    <property type="match status" value="1"/>
</dbReference>
<evidence type="ECO:0000313" key="11">
    <source>
        <dbReference type="EMBL" id="CAI6030661.1"/>
    </source>
</evidence>
<keyword evidence="4" id="KW-0378">Hydrolase</keyword>
<dbReference type="SMART" id="SM00878">
    <property type="entry name" value="Biotin_carb_C"/>
    <property type="match status" value="1"/>
</dbReference>
<proteinExistence type="predicted"/>
<comment type="cofactor">
    <cofactor evidence="1">
        <name>biotin</name>
        <dbReference type="ChEBI" id="CHEBI:57586"/>
    </cofactor>
</comment>
<dbReference type="PROSITE" id="PS00866">
    <property type="entry name" value="CPSASE_1"/>
    <property type="match status" value="1"/>
</dbReference>
<keyword evidence="5 7" id="KW-0067">ATP-binding</keyword>
<dbReference type="GO" id="GO:0005524">
    <property type="term" value="F:ATP binding"/>
    <property type="evidence" value="ECO:0007669"/>
    <property type="project" value="UniProtKB-UniRule"/>
</dbReference>
<gene>
    <name evidence="11" type="ORF">CCHLO57077_00010894</name>
</gene>
<dbReference type="AlphaFoldDB" id="A0AA35PWH3"/>
<dbReference type="Proteomes" id="UP001160390">
    <property type="component" value="Unassembled WGS sequence"/>
</dbReference>
<evidence type="ECO:0000256" key="4">
    <source>
        <dbReference type="ARBA" id="ARBA00022801"/>
    </source>
</evidence>
<dbReference type="PROSITE" id="PS50968">
    <property type="entry name" value="BIOTINYL_LIPOYL"/>
    <property type="match status" value="1"/>
</dbReference>
<dbReference type="GO" id="GO:0016787">
    <property type="term" value="F:hydrolase activity"/>
    <property type="evidence" value="ECO:0007669"/>
    <property type="project" value="UniProtKB-KW"/>
</dbReference>
<dbReference type="Pfam" id="PF00289">
    <property type="entry name" value="Biotin_carb_N"/>
    <property type="match status" value="1"/>
</dbReference>
<dbReference type="InterPro" id="IPR001882">
    <property type="entry name" value="Biotin_BS"/>
</dbReference>
<dbReference type="EMBL" id="CABFNP030000511">
    <property type="protein sequence ID" value="CAI6030661.1"/>
    <property type="molecule type" value="Genomic_DNA"/>
</dbReference>
<evidence type="ECO:0000256" key="3">
    <source>
        <dbReference type="ARBA" id="ARBA00022741"/>
    </source>
</evidence>
<dbReference type="SUPFAM" id="SSF52440">
    <property type="entry name" value="PreATP-grasp domain"/>
    <property type="match status" value="1"/>
</dbReference>
<keyword evidence="6" id="KW-0092">Biotin</keyword>
<reference evidence="11" key="1">
    <citation type="submission" date="2023-01" db="EMBL/GenBank/DDBJ databases">
        <authorList>
            <person name="Piombo E."/>
        </authorList>
    </citation>
    <scope>NUCLEOTIDE SEQUENCE</scope>
</reference>
<dbReference type="InterPro" id="IPR011053">
    <property type="entry name" value="Single_hybrid_motif"/>
</dbReference>
<dbReference type="Pfam" id="PF02626">
    <property type="entry name" value="CT_A_B"/>
    <property type="match status" value="1"/>
</dbReference>
<dbReference type="Gene3D" id="3.30.1360.40">
    <property type="match status" value="1"/>
</dbReference>